<accession>A0A9N9I2R3</accession>
<feature type="compositionally biased region" description="Basic residues" evidence="1">
    <location>
        <begin position="1"/>
        <end position="10"/>
    </location>
</feature>
<sequence>IFKRKPKGKKSSSTSAPYSSTKRKQKRASGTIEKSEIHKNDLEALFVRFATSEARNPYIHIP</sequence>
<evidence type="ECO:0000313" key="3">
    <source>
        <dbReference type="Proteomes" id="UP000789508"/>
    </source>
</evidence>
<dbReference type="EMBL" id="CAJVPS010024971">
    <property type="protein sequence ID" value="CAG8717794.1"/>
    <property type="molecule type" value="Genomic_DNA"/>
</dbReference>
<comment type="caution">
    <text evidence="2">The sequence shown here is derived from an EMBL/GenBank/DDBJ whole genome shotgun (WGS) entry which is preliminary data.</text>
</comment>
<protein>
    <submittedName>
        <fullName evidence="2">2961_t:CDS:1</fullName>
    </submittedName>
</protein>
<evidence type="ECO:0000256" key="1">
    <source>
        <dbReference type="SAM" id="MobiDB-lite"/>
    </source>
</evidence>
<dbReference type="Proteomes" id="UP000789508">
    <property type="component" value="Unassembled WGS sequence"/>
</dbReference>
<keyword evidence="3" id="KW-1185">Reference proteome</keyword>
<feature type="region of interest" description="Disordered" evidence="1">
    <location>
        <begin position="1"/>
        <end position="35"/>
    </location>
</feature>
<gene>
    <name evidence="2" type="ORF">ALEPTO_LOCUS12144</name>
</gene>
<reference evidence="2" key="1">
    <citation type="submission" date="2021-06" db="EMBL/GenBank/DDBJ databases">
        <authorList>
            <person name="Kallberg Y."/>
            <person name="Tangrot J."/>
            <person name="Rosling A."/>
        </authorList>
    </citation>
    <scope>NUCLEOTIDE SEQUENCE</scope>
    <source>
        <strain evidence="2">FL130A</strain>
    </source>
</reference>
<feature type="compositionally biased region" description="Low complexity" evidence="1">
    <location>
        <begin position="11"/>
        <end position="20"/>
    </location>
</feature>
<organism evidence="2 3">
    <name type="scientific">Ambispora leptoticha</name>
    <dbReference type="NCBI Taxonomy" id="144679"/>
    <lineage>
        <taxon>Eukaryota</taxon>
        <taxon>Fungi</taxon>
        <taxon>Fungi incertae sedis</taxon>
        <taxon>Mucoromycota</taxon>
        <taxon>Glomeromycotina</taxon>
        <taxon>Glomeromycetes</taxon>
        <taxon>Archaeosporales</taxon>
        <taxon>Ambisporaceae</taxon>
        <taxon>Ambispora</taxon>
    </lineage>
</organism>
<dbReference type="AlphaFoldDB" id="A0A9N9I2R3"/>
<feature type="non-terminal residue" evidence="2">
    <location>
        <position position="62"/>
    </location>
</feature>
<evidence type="ECO:0000313" key="2">
    <source>
        <dbReference type="EMBL" id="CAG8717794.1"/>
    </source>
</evidence>
<name>A0A9N9I2R3_9GLOM</name>
<proteinExistence type="predicted"/>